<dbReference type="PANTHER" id="PTHR21621">
    <property type="entry name" value="RIBOSOMAL PROTEIN S6 MODIFICATION PROTEIN"/>
    <property type="match status" value="1"/>
</dbReference>
<dbReference type="OrthoDB" id="9800957at2"/>
<evidence type="ECO:0000313" key="3">
    <source>
        <dbReference type="EMBL" id="SHI33432.1"/>
    </source>
</evidence>
<dbReference type="GO" id="GO:0005737">
    <property type="term" value="C:cytoplasm"/>
    <property type="evidence" value="ECO:0007669"/>
    <property type="project" value="TreeGrafter"/>
</dbReference>
<keyword evidence="3" id="KW-0436">Ligase</keyword>
<dbReference type="GO" id="GO:0005524">
    <property type="term" value="F:ATP binding"/>
    <property type="evidence" value="ECO:0007669"/>
    <property type="project" value="UniProtKB-UniRule"/>
</dbReference>
<organism evidence="3 4">
    <name type="scientific">Mesonia phycicola</name>
    <dbReference type="NCBI Taxonomy" id="579105"/>
    <lineage>
        <taxon>Bacteria</taxon>
        <taxon>Pseudomonadati</taxon>
        <taxon>Bacteroidota</taxon>
        <taxon>Flavobacteriia</taxon>
        <taxon>Flavobacteriales</taxon>
        <taxon>Flavobacteriaceae</taxon>
        <taxon>Mesonia</taxon>
    </lineage>
</organism>
<protein>
    <submittedName>
        <fullName evidence="3">Glutathione synthase/RimK-type ligase, ATP-grasp superfamily</fullName>
    </submittedName>
</protein>
<dbReference type="PROSITE" id="PS50975">
    <property type="entry name" value="ATP_GRASP"/>
    <property type="match status" value="1"/>
</dbReference>
<dbReference type="Gene3D" id="3.30.470.20">
    <property type="entry name" value="ATP-grasp fold, B domain"/>
    <property type="match status" value="1"/>
</dbReference>
<evidence type="ECO:0000259" key="2">
    <source>
        <dbReference type="PROSITE" id="PS50975"/>
    </source>
</evidence>
<reference evidence="3 4" key="1">
    <citation type="submission" date="2016-11" db="EMBL/GenBank/DDBJ databases">
        <authorList>
            <person name="Jaros S."/>
            <person name="Januszkiewicz K."/>
            <person name="Wedrychowicz H."/>
        </authorList>
    </citation>
    <scope>NUCLEOTIDE SEQUENCE [LARGE SCALE GENOMIC DNA]</scope>
    <source>
        <strain evidence="3 4">DSM 21425</strain>
    </source>
</reference>
<feature type="domain" description="ATP-grasp" evidence="2">
    <location>
        <begin position="286"/>
        <end position="477"/>
    </location>
</feature>
<dbReference type="GO" id="GO:0018169">
    <property type="term" value="F:ribosomal S6-glutamic acid ligase activity"/>
    <property type="evidence" value="ECO:0007669"/>
    <property type="project" value="TreeGrafter"/>
</dbReference>
<name>A0A1M6AAD6_9FLAO</name>
<proteinExistence type="predicted"/>
<dbReference type="Pfam" id="PF14401">
    <property type="entry name" value="RLAN"/>
    <property type="match status" value="1"/>
</dbReference>
<dbReference type="SUPFAM" id="SSF56059">
    <property type="entry name" value="Glutathione synthetase ATP-binding domain-like"/>
    <property type="match status" value="1"/>
</dbReference>
<dbReference type="InterPro" id="IPR025839">
    <property type="entry name" value="RLAN_dom"/>
</dbReference>
<dbReference type="Proteomes" id="UP000184225">
    <property type="component" value="Unassembled WGS sequence"/>
</dbReference>
<keyword evidence="1" id="KW-0547">Nucleotide-binding</keyword>
<dbReference type="InterPro" id="IPR013815">
    <property type="entry name" value="ATP_grasp_subdomain_1"/>
</dbReference>
<accession>A0A1M6AAD6</accession>
<dbReference type="InterPro" id="IPR013651">
    <property type="entry name" value="ATP-grasp_RimK-type"/>
</dbReference>
<evidence type="ECO:0000313" key="4">
    <source>
        <dbReference type="Proteomes" id="UP000184225"/>
    </source>
</evidence>
<dbReference type="Gene3D" id="3.30.1490.20">
    <property type="entry name" value="ATP-grasp fold, A domain"/>
    <property type="match status" value="1"/>
</dbReference>
<dbReference type="Pfam" id="PF08443">
    <property type="entry name" value="RimK"/>
    <property type="match status" value="1"/>
</dbReference>
<keyword evidence="4" id="KW-1185">Reference proteome</keyword>
<gene>
    <name evidence="3" type="ORF">SAMN04488096_101169</name>
</gene>
<dbReference type="PANTHER" id="PTHR21621:SF0">
    <property type="entry name" value="BETA-CITRYLGLUTAMATE SYNTHASE B-RELATED"/>
    <property type="match status" value="1"/>
</dbReference>
<keyword evidence="1" id="KW-0067">ATP-binding</keyword>
<dbReference type="GO" id="GO:0009432">
    <property type="term" value="P:SOS response"/>
    <property type="evidence" value="ECO:0007669"/>
    <property type="project" value="TreeGrafter"/>
</dbReference>
<dbReference type="STRING" id="579105.SAMN04488096_101169"/>
<dbReference type="EMBL" id="FQYY01000001">
    <property type="protein sequence ID" value="SHI33432.1"/>
    <property type="molecule type" value="Genomic_DNA"/>
</dbReference>
<evidence type="ECO:0000256" key="1">
    <source>
        <dbReference type="PROSITE-ProRule" id="PRU00409"/>
    </source>
</evidence>
<dbReference type="InterPro" id="IPR011761">
    <property type="entry name" value="ATP-grasp"/>
</dbReference>
<dbReference type="GO" id="GO:0046872">
    <property type="term" value="F:metal ion binding"/>
    <property type="evidence" value="ECO:0007669"/>
    <property type="project" value="InterPro"/>
</dbReference>
<sequence length="483" mass="55542">MNKYIVVDNPKSWKFLAENIQVISAQEYLTNADFASQKNFRVFNLCKDYSYQSKGYYVSLLAEARGHSPIPNSKNLVDLRAPKLVKIISEEFEDLIQQSLKSIKSREFVLSIYFGQNVAQKYKELSATFFKNFQIPFLRVKFNFTHKWNIQHIRAIAYAEIPQEHKTSVEQFALQYFAKKRYDTAKPSKFLYDLAILVNDKDPAPPSNTKALKKFIEVAEKNNFYVEIVSPKDLSRLSAFDALFIRQSTEVNNEAYAFARKAQQENIAIIDYPDAILKCCNKVFMAEALQNAHIASPKTKIVHLDNVQQVLEEVKLPCVLKSPDSTFSFGVKKAQTKMEYLDLVKEMLKTSDLIIAQEYTPSDYDWRIGILDGKPFYACRYYMAKGHWQIYNWAAEDKEDQDGNADCLAIENVPQNIIDVAVKSAKIMGLGLYGIDIKEVNGQPLVIEINDNPNIDFGVEDMYYGDEVYQQIIKALLKRVEEK</sequence>
<dbReference type="RefSeq" id="WP_073147264.1">
    <property type="nucleotide sequence ID" value="NZ_FQYY01000001.1"/>
</dbReference>
<dbReference type="AlphaFoldDB" id="A0A1M6AAD6"/>